<evidence type="ECO:0000313" key="1">
    <source>
        <dbReference type="EMBL" id="RBQ14568.1"/>
    </source>
</evidence>
<dbReference type="Proteomes" id="UP000253303">
    <property type="component" value="Unassembled WGS sequence"/>
</dbReference>
<proteinExistence type="predicted"/>
<keyword evidence="2" id="KW-1185">Reference proteome</keyword>
<name>A0A366LKX3_9ACTN</name>
<accession>A0A366LKX3</accession>
<dbReference type="Gene3D" id="1.10.600.10">
    <property type="entry name" value="Farnesyl Diphosphate Synthase"/>
    <property type="match status" value="1"/>
</dbReference>
<reference evidence="1 2" key="1">
    <citation type="submission" date="2018-06" db="EMBL/GenBank/DDBJ databases">
        <title>Sphaerisporangium craniellae sp. nov., isolated from a marine sponge in the South China Sea.</title>
        <authorList>
            <person name="Li L."/>
        </authorList>
    </citation>
    <scope>NUCLEOTIDE SEQUENCE [LARGE SCALE GENOMIC DNA]</scope>
    <source>
        <strain evidence="1 2">LHW63015</strain>
    </source>
</reference>
<sequence length="309" mass="33743">MDDPAPADGPVSGLTAGGGVRATSLGPAEIGKVCAVAGTLQRDMRAWAEEYPGLFSAKPFDAALYSTLTLASAFSGPWSRAADLRMANRACLWCFALDWLMDYLATGPEEVQETTRRCLAVAEGAPPGAGDDLARFLAEIRAELAELPAFAALGHVWREDLRHMLDAMTVELTWKAEGVVPDFTRYLDNADNLGFSFVFTTHWIATTSAAPSPEEIEAVRAASAAVQRVIRLLNDLGSHERDADWGDLNALMLGRDREQVLALSAELATRARELLDPVRACRPDLADYLERQMDFCAGFYQLADYWGRL</sequence>
<dbReference type="SUPFAM" id="SSF48576">
    <property type="entry name" value="Terpenoid synthases"/>
    <property type="match status" value="1"/>
</dbReference>
<dbReference type="AlphaFoldDB" id="A0A366LKX3"/>
<dbReference type="Pfam" id="PF19086">
    <property type="entry name" value="Terpene_syn_C_2"/>
    <property type="match status" value="1"/>
</dbReference>
<gene>
    <name evidence="1" type="ORF">DP939_39725</name>
</gene>
<evidence type="ECO:0000313" key="2">
    <source>
        <dbReference type="Proteomes" id="UP000253303"/>
    </source>
</evidence>
<comment type="caution">
    <text evidence="1">The sequence shown here is derived from an EMBL/GenBank/DDBJ whole genome shotgun (WGS) entry which is preliminary data.</text>
</comment>
<protein>
    <recommendedName>
        <fullName evidence="3">Terpene synthase</fullName>
    </recommendedName>
</protein>
<evidence type="ECO:0008006" key="3">
    <source>
        <dbReference type="Google" id="ProtNLM"/>
    </source>
</evidence>
<dbReference type="InterPro" id="IPR008949">
    <property type="entry name" value="Isoprenoid_synthase_dom_sf"/>
</dbReference>
<dbReference type="OrthoDB" id="3398195at2"/>
<dbReference type="EMBL" id="QMEY01000031">
    <property type="protein sequence ID" value="RBQ14568.1"/>
    <property type="molecule type" value="Genomic_DNA"/>
</dbReference>
<organism evidence="1 2">
    <name type="scientific">Spongiactinospora rosea</name>
    <dbReference type="NCBI Taxonomy" id="2248750"/>
    <lineage>
        <taxon>Bacteria</taxon>
        <taxon>Bacillati</taxon>
        <taxon>Actinomycetota</taxon>
        <taxon>Actinomycetes</taxon>
        <taxon>Streptosporangiales</taxon>
        <taxon>Streptosporangiaceae</taxon>
        <taxon>Spongiactinospora</taxon>
    </lineage>
</organism>